<evidence type="ECO:0000259" key="8">
    <source>
        <dbReference type="Pfam" id="PF23726"/>
    </source>
</evidence>
<sequence>MPSTSKYTRPRQLNTCVHCNFLSPTSKNLVIAGVNQLHVYRLTADAGQTSKESERTSGETKAKKQKLECLATFALFGNIMSMQSVRLAGSQRDALLLSFRDAKLSLVEYNSRTHDLKTSSLHYFEDDELKDGHCQHSCHLPLVRVDPEGRCAAMLAFGTRLVILPFRRETVSDEADNLMGTSKPPVMSSYLIDLHKLDEKITNVLDIQFLHGYYEPTIFILYEPLPTWAGRIAVRKDSCSIAAISLNILQRVHPIIWSLSGLPFDSLQAFPVTKPIGGVLLFAVNSLMYLNQSLPPYGVSLNSLTHFSTEFLLKPQEGVKMSLDCAQACFLTSDKLVISLKGGELYLLTLMVDEMRAVRGFHLDKAAASVLTTCMCLCQDSYLFLGSRLGNSLLLKFTEKTPEVSDIIKAEPVNVDAIKDKPAEEPPTKKKKTDTLGDWIASDVSTLDDLDELEVYGSDCQQQTGGRITQYTFEVCDSVMNIGPCGQTVMGEPAFLSEEFSNAIDPDIELVTTSGYSKNGAISVLQRSIRPQVVTTFELPGCTDMWTVVGPRKPKKTPLEEEVKVEKDDTNAEETDKDTAAEKKEEEEESDEDSHALLILSREDSSMILKTGQEIMELDHSGFSTQGPTVYAGNIGNNKYIIQVSAMGVRLLDGVVQLQHIPIDVGSPIVSCSAADPYVLIKSREGVIMLVTLKTDPFGDSPRLVVSRPQLSSQSRVSALCMYKDVSSLFTTVALENTDTPAPTSENTTQPTAMETTFSSVDDEDELLYGDSGMSSLSKKPEQSEKMNESSDSSTKLEDVTPTYWAVFTHDNGLLEMYSVQEQEFQLCFLVKNFPVGHRVLVDSVQTLDTGSTSGGSEKCSATLQQVAAVRELLLVGLGNRRCRPHLMARLEDELLIYEAFPYCASPTDKRLKLRFKKLEHGLILRERRSTKVKKKTTDSPGETGAEKVDYVNWLRPFNDICGYSGVFICGPYPHWLFMTSRGILRIHPMAIDGVITCMTPFHNVNCPKGFLYFNRQGEMRICVLPTHLSYDAHWSLRKVPLRSSPHFVVYHPESKTYAVVTSVAEPCNKFVKVAAEGEKDFEVLERDERYIYPTIDKFSIQLFSPVSWEPVPNTRFELDDFEHVSCVKNVNLTSEGTVSGLKGFIAVGTSCNYNEDVTSRGRIIIFDVIEVVPEPGQPLTKNKMKVEYDKEQKGPITALDHVHGFLVTAIGQKIYIWQLRNEDLSGVAFIDTQIYIHSIITIKNLILVADLCKSISVLRYQQDMKVLSLVSRDVRALEVYSCAFMVDNNHLCFLVSDRLRNLLIYTYQPEVRESHGGTRLLRRADINTSSHVTTFFRVRCKLSDPSTEKRATGAIEKRHVTYFASLDGSIGFLLPVTEKMYRRLLMVQNALNTHIPHAAGLNPKDYRLVHTEYRSLANPHRNILDGDLLWKYLNLSSTERRDLAKRIGTTCEQVVDDLIEVDRTTAHF</sequence>
<evidence type="ECO:0000256" key="3">
    <source>
        <dbReference type="ARBA" id="ARBA00038446"/>
    </source>
</evidence>
<dbReference type="InterPro" id="IPR018846">
    <property type="entry name" value="Beta-prop_RSE1/DDB1/CPSF1_1st"/>
</dbReference>
<feature type="domain" description="RSE1/DDB1/CPSF1 first beta-propeller" evidence="7">
    <location>
        <begin position="15"/>
        <end position="401"/>
    </location>
</feature>
<accession>A0AAD9PCL3</accession>
<proteinExistence type="inferred from homology"/>
<comment type="caution">
    <text evidence="9">The sequence shown here is derived from an EMBL/GenBank/DDBJ whole genome shotgun (WGS) entry which is preliminary data.</text>
</comment>
<feature type="compositionally biased region" description="Basic and acidic residues" evidence="5">
    <location>
        <begin position="779"/>
        <end position="796"/>
    </location>
</feature>
<dbReference type="InterPro" id="IPR050358">
    <property type="entry name" value="RSE1/DDB1/CFT1"/>
</dbReference>
<dbReference type="Pfam" id="PF10433">
    <property type="entry name" value="Beta-prop_RSE1_1st"/>
    <property type="match status" value="1"/>
</dbReference>
<evidence type="ECO:0000256" key="1">
    <source>
        <dbReference type="ARBA" id="ARBA00004123"/>
    </source>
</evidence>
<dbReference type="FunFam" id="2.130.10.10:FF:000118">
    <property type="entry name" value="Cleavage and polyadenylation specificity factor subunit 1"/>
    <property type="match status" value="1"/>
</dbReference>
<keyword evidence="2" id="KW-0539">Nucleus</keyword>
<name>A0AAD9PCL3_RIDPI</name>
<gene>
    <name evidence="9" type="ORF">NP493_37g12058</name>
</gene>
<evidence type="ECO:0000259" key="6">
    <source>
        <dbReference type="Pfam" id="PF03178"/>
    </source>
</evidence>
<feature type="compositionally biased region" description="Polar residues" evidence="5">
    <location>
        <begin position="737"/>
        <end position="760"/>
    </location>
</feature>
<feature type="compositionally biased region" description="Basic and acidic residues" evidence="5">
    <location>
        <begin position="557"/>
        <end position="570"/>
    </location>
</feature>
<dbReference type="Gene3D" id="2.130.10.10">
    <property type="entry name" value="YVTN repeat-like/Quinoprotein amine dehydrogenase"/>
    <property type="match status" value="2"/>
</dbReference>
<dbReference type="InterPro" id="IPR015943">
    <property type="entry name" value="WD40/YVTN_repeat-like_dom_sf"/>
</dbReference>
<evidence type="ECO:0000259" key="7">
    <source>
        <dbReference type="Pfam" id="PF10433"/>
    </source>
</evidence>
<evidence type="ECO:0000313" key="10">
    <source>
        <dbReference type="Proteomes" id="UP001209878"/>
    </source>
</evidence>
<evidence type="ECO:0000256" key="4">
    <source>
        <dbReference type="ARBA" id="ARBA00068483"/>
    </source>
</evidence>
<comment type="similarity">
    <text evidence="3">Belongs to the CPSF1 family.</text>
</comment>
<dbReference type="InterPro" id="IPR036322">
    <property type="entry name" value="WD40_repeat_dom_sf"/>
</dbReference>
<comment type="subcellular location">
    <subcellularLocation>
        <location evidence="1">Nucleus</location>
    </subcellularLocation>
</comment>
<dbReference type="InterPro" id="IPR058543">
    <property type="entry name" value="Beta-prop_RSE1/DDB1/CPSF1_2nd"/>
</dbReference>
<keyword evidence="10" id="KW-1185">Reference proteome</keyword>
<dbReference type="FunFam" id="2.130.10.10:FF:000100">
    <property type="entry name" value="Cleavage and polyadenylation specificity factor subunit 1"/>
    <property type="match status" value="1"/>
</dbReference>
<dbReference type="Gene3D" id="1.10.150.910">
    <property type="match status" value="1"/>
</dbReference>
<organism evidence="9 10">
    <name type="scientific">Ridgeia piscesae</name>
    <name type="common">Tubeworm</name>
    <dbReference type="NCBI Taxonomy" id="27915"/>
    <lineage>
        <taxon>Eukaryota</taxon>
        <taxon>Metazoa</taxon>
        <taxon>Spiralia</taxon>
        <taxon>Lophotrochozoa</taxon>
        <taxon>Annelida</taxon>
        <taxon>Polychaeta</taxon>
        <taxon>Sedentaria</taxon>
        <taxon>Canalipalpata</taxon>
        <taxon>Sabellida</taxon>
        <taxon>Siboglinidae</taxon>
        <taxon>Ridgeia</taxon>
    </lineage>
</organism>
<dbReference type="FunFam" id="1.10.150.910:FF:000005">
    <property type="entry name" value="Cleavage and polyadenylation specific factor 1"/>
    <property type="match status" value="1"/>
</dbReference>
<dbReference type="GO" id="GO:0031123">
    <property type="term" value="P:RNA 3'-end processing"/>
    <property type="evidence" value="ECO:0007669"/>
    <property type="project" value="UniProtKB-ARBA"/>
</dbReference>
<dbReference type="GO" id="GO:0005634">
    <property type="term" value="C:nucleus"/>
    <property type="evidence" value="ECO:0007669"/>
    <property type="project" value="UniProtKB-SubCell"/>
</dbReference>
<feature type="region of interest" description="Disordered" evidence="5">
    <location>
        <begin position="549"/>
        <end position="596"/>
    </location>
</feature>
<evidence type="ECO:0000313" key="9">
    <source>
        <dbReference type="EMBL" id="KAK2192208.1"/>
    </source>
</evidence>
<dbReference type="Proteomes" id="UP001209878">
    <property type="component" value="Unassembled WGS sequence"/>
</dbReference>
<dbReference type="GO" id="GO:0003676">
    <property type="term" value="F:nucleic acid binding"/>
    <property type="evidence" value="ECO:0007669"/>
    <property type="project" value="InterPro"/>
</dbReference>
<dbReference type="EMBL" id="JAODUO010000037">
    <property type="protein sequence ID" value="KAK2192208.1"/>
    <property type="molecule type" value="Genomic_DNA"/>
</dbReference>
<dbReference type="Pfam" id="PF03178">
    <property type="entry name" value="CPSF_A"/>
    <property type="match status" value="1"/>
</dbReference>
<evidence type="ECO:0000256" key="2">
    <source>
        <dbReference type="ARBA" id="ARBA00023242"/>
    </source>
</evidence>
<dbReference type="PANTHER" id="PTHR10644">
    <property type="entry name" value="DNA REPAIR/RNA PROCESSING CPSF FAMILY"/>
    <property type="match status" value="1"/>
</dbReference>
<dbReference type="Pfam" id="PF23726">
    <property type="entry name" value="Beta-prop_RSE1_2nd"/>
    <property type="match status" value="1"/>
</dbReference>
<evidence type="ECO:0000256" key="5">
    <source>
        <dbReference type="SAM" id="MobiDB-lite"/>
    </source>
</evidence>
<protein>
    <recommendedName>
        <fullName evidence="4">Cleavage and polyadenylation specificity factor subunit 1</fullName>
    </recommendedName>
</protein>
<feature type="region of interest" description="Disordered" evidence="5">
    <location>
        <begin position="737"/>
        <end position="796"/>
    </location>
</feature>
<feature type="domain" description="RSE1/DDB1/CPSF1 second beta-propeller" evidence="8">
    <location>
        <begin position="531"/>
        <end position="1025"/>
    </location>
</feature>
<reference evidence="9" key="1">
    <citation type="journal article" date="2023" name="Mol. Biol. Evol.">
        <title>Third-Generation Sequencing Reveals the Adaptive Role of the Epigenome in Three Deep-Sea Polychaetes.</title>
        <authorList>
            <person name="Perez M."/>
            <person name="Aroh O."/>
            <person name="Sun Y."/>
            <person name="Lan Y."/>
            <person name="Juniper S.K."/>
            <person name="Young C.R."/>
            <person name="Angers B."/>
            <person name="Qian P.Y."/>
        </authorList>
    </citation>
    <scope>NUCLEOTIDE SEQUENCE</scope>
    <source>
        <strain evidence="9">R07B-5</strain>
    </source>
</reference>
<dbReference type="SUPFAM" id="SSF50978">
    <property type="entry name" value="WD40 repeat-like"/>
    <property type="match status" value="1"/>
</dbReference>
<feature type="domain" description="RSE1/DDB1/CPSF1 C-terminal" evidence="6">
    <location>
        <begin position="1098"/>
        <end position="1434"/>
    </location>
</feature>
<dbReference type="InterPro" id="IPR004871">
    <property type="entry name" value="RSE1/DDB1/CPSF1_C"/>
</dbReference>